<reference evidence="2 3" key="1">
    <citation type="submission" date="2021-08" db="EMBL/GenBank/DDBJ databases">
        <title>Draft Genome Sequence of Phanerochaete sordida strain YK-624.</title>
        <authorList>
            <person name="Mori T."/>
            <person name="Dohra H."/>
            <person name="Suzuki T."/>
            <person name="Kawagishi H."/>
            <person name="Hirai H."/>
        </authorList>
    </citation>
    <scope>NUCLEOTIDE SEQUENCE [LARGE SCALE GENOMIC DNA]</scope>
    <source>
        <strain evidence="2 3">YK-624</strain>
    </source>
</reference>
<feature type="compositionally biased region" description="Basic residues" evidence="1">
    <location>
        <begin position="73"/>
        <end position="82"/>
    </location>
</feature>
<protein>
    <submittedName>
        <fullName evidence="2">Uncharacterized protein</fullName>
    </submittedName>
</protein>
<accession>A0A9P3G4J0</accession>
<sequence>MLIKRHISLCKMVARAPRVSLGTRPSDRPPLAGHRRPDPLRTDAVRDTRLTNHARSPASRALSQVSGLACVRARPRRRRRPPPGRVQVRGESTHALGRPRWRAGRLSAVGVRPFSCCSNRRRA</sequence>
<organism evidence="2 3">
    <name type="scientific">Phanerochaete sordida</name>
    <dbReference type="NCBI Taxonomy" id="48140"/>
    <lineage>
        <taxon>Eukaryota</taxon>
        <taxon>Fungi</taxon>
        <taxon>Dikarya</taxon>
        <taxon>Basidiomycota</taxon>
        <taxon>Agaricomycotina</taxon>
        <taxon>Agaricomycetes</taxon>
        <taxon>Polyporales</taxon>
        <taxon>Phanerochaetaceae</taxon>
        <taxon>Phanerochaete</taxon>
    </lineage>
</organism>
<evidence type="ECO:0000256" key="1">
    <source>
        <dbReference type="SAM" id="MobiDB-lite"/>
    </source>
</evidence>
<comment type="caution">
    <text evidence="2">The sequence shown here is derived from an EMBL/GenBank/DDBJ whole genome shotgun (WGS) entry which is preliminary data.</text>
</comment>
<proteinExistence type="predicted"/>
<feature type="region of interest" description="Disordered" evidence="1">
    <location>
        <begin position="19"/>
        <end position="97"/>
    </location>
</feature>
<evidence type="ECO:0000313" key="2">
    <source>
        <dbReference type="EMBL" id="GJE88148.1"/>
    </source>
</evidence>
<evidence type="ECO:0000313" key="3">
    <source>
        <dbReference type="Proteomes" id="UP000703269"/>
    </source>
</evidence>
<dbReference type="AlphaFoldDB" id="A0A9P3G4J0"/>
<dbReference type="Proteomes" id="UP000703269">
    <property type="component" value="Unassembled WGS sequence"/>
</dbReference>
<gene>
    <name evidence="2" type="ORF">PsYK624_042310</name>
</gene>
<dbReference type="EMBL" id="BPQB01000008">
    <property type="protein sequence ID" value="GJE88148.1"/>
    <property type="molecule type" value="Genomic_DNA"/>
</dbReference>
<name>A0A9P3G4J0_9APHY</name>
<keyword evidence="3" id="KW-1185">Reference proteome</keyword>
<feature type="compositionally biased region" description="Basic and acidic residues" evidence="1">
    <location>
        <begin position="35"/>
        <end position="50"/>
    </location>
</feature>